<sequence>MTHISRPAILRKSVAIAKKNGTELGWKKWMSNKQVATFFADRAEKQGKGDFIRAIAEKI</sequence>
<reference evidence="1" key="1">
    <citation type="submission" date="2018-06" db="EMBL/GenBank/DDBJ databases">
        <authorList>
            <person name="Zhirakovskaya E."/>
        </authorList>
    </citation>
    <scope>NUCLEOTIDE SEQUENCE</scope>
</reference>
<evidence type="ECO:0000313" key="1">
    <source>
        <dbReference type="EMBL" id="VAX37181.1"/>
    </source>
</evidence>
<organism evidence="1">
    <name type="scientific">hydrothermal vent metagenome</name>
    <dbReference type="NCBI Taxonomy" id="652676"/>
    <lineage>
        <taxon>unclassified sequences</taxon>
        <taxon>metagenomes</taxon>
        <taxon>ecological metagenomes</taxon>
    </lineage>
</organism>
<name>A0A3B1DE92_9ZZZZ</name>
<dbReference type="EMBL" id="UOGL01000107">
    <property type="protein sequence ID" value="VAX37181.1"/>
    <property type="molecule type" value="Genomic_DNA"/>
</dbReference>
<accession>A0A3B1DE92</accession>
<proteinExistence type="predicted"/>
<gene>
    <name evidence="1" type="ORF">MNBD_PLANCTO02-2533</name>
</gene>
<dbReference type="AlphaFoldDB" id="A0A3B1DE92"/>
<protein>
    <submittedName>
        <fullName evidence="1">Uncharacterized protein</fullName>
    </submittedName>
</protein>